<dbReference type="EMBL" id="KV417538">
    <property type="protein sequence ID" value="KZP22649.1"/>
    <property type="molecule type" value="Genomic_DNA"/>
</dbReference>
<dbReference type="Proteomes" id="UP000076532">
    <property type="component" value="Unassembled WGS sequence"/>
</dbReference>
<keyword evidence="3" id="KW-1185">Reference proteome</keyword>
<organism evidence="2 3">
    <name type="scientific">Athelia psychrophila</name>
    <dbReference type="NCBI Taxonomy" id="1759441"/>
    <lineage>
        <taxon>Eukaryota</taxon>
        <taxon>Fungi</taxon>
        <taxon>Dikarya</taxon>
        <taxon>Basidiomycota</taxon>
        <taxon>Agaricomycotina</taxon>
        <taxon>Agaricomycetes</taxon>
        <taxon>Agaricomycetidae</taxon>
        <taxon>Atheliales</taxon>
        <taxon>Atheliaceae</taxon>
        <taxon>Athelia</taxon>
    </lineage>
</organism>
<evidence type="ECO:0000313" key="2">
    <source>
        <dbReference type="EMBL" id="KZP22649.1"/>
    </source>
</evidence>
<gene>
    <name evidence="2" type="ORF">FIBSPDRAFT_475849</name>
</gene>
<sequence length="205" mass="22558">MRCEESPVLFFFRTTRSVSSYTCSPALYRKSVFQILQSEFSNADIPDLYPRRDPGHSPKQVQTEIKSPPTFQHVRPLGPVAVVDVADLVSQRTRDDTTQLAPHIPPGAAPPHLAHSPRVYPSTRGYITSSPPSCACNAHPGSLVLPRPLSASSRHPRVPQIFSNACGSAVIIGTLLSLNTGRSQVLVRLRRCEGQVRGHDQRGYR</sequence>
<evidence type="ECO:0000256" key="1">
    <source>
        <dbReference type="SAM" id="MobiDB-lite"/>
    </source>
</evidence>
<protein>
    <submittedName>
        <fullName evidence="2">Uncharacterized protein</fullName>
    </submittedName>
</protein>
<feature type="region of interest" description="Disordered" evidence="1">
    <location>
        <begin position="97"/>
        <end position="116"/>
    </location>
</feature>
<accession>A0A166L779</accession>
<proteinExistence type="predicted"/>
<dbReference type="AlphaFoldDB" id="A0A166L779"/>
<reference evidence="2 3" key="1">
    <citation type="journal article" date="2016" name="Mol. Biol. Evol.">
        <title>Comparative Genomics of Early-Diverging Mushroom-Forming Fungi Provides Insights into the Origins of Lignocellulose Decay Capabilities.</title>
        <authorList>
            <person name="Nagy L.G."/>
            <person name="Riley R."/>
            <person name="Tritt A."/>
            <person name="Adam C."/>
            <person name="Daum C."/>
            <person name="Floudas D."/>
            <person name="Sun H."/>
            <person name="Yadav J.S."/>
            <person name="Pangilinan J."/>
            <person name="Larsson K.H."/>
            <person name="Matsuura K."/>
            <person name="Barry K."/>
            <person name="Labutti K."/>
            <person name="Kuo R."/>
            <person name="Ohm R.A."/>
            <person name="Bhattacharya S.S."/>
            <person name="Shirouzu T."/>
            <person name="Yoshinaga Y."/>
            <person name="Martin F.M."/>
            <person name="Grigoriev I.V."/>
            <person name="Hibbett D.S."/>
        </authorList>
    </citation>
    <scope>NUCLEOTIDE SEQUENCE [LARGE SCALE GENOMIC DNA]</scope>
    <source>
        <strain evidence="2 3">CBS 109695</strain>
    </source>
</reference>
<evidence type="ECO:0000313" key="3">
    <source>
        <dbReference type="Proteomes" id="UP000076532"/>
    </source>
</evidence>
<name>A0A166L779_9AGAM</name>